<reference evidence="2 3" key="1">
    <citation type="submission" date="2018-02" db="EMBL/GenBank/DDBJ databases">
        <title>Draft Genome of Achromobacter spanius stain 6.</title>
        <authorList>
            <person name="Gunasekera T.S."/>
            <person name="Radwan O."/>
            <person name="Ruiz O.N."/>
        </authorList>
    </citation>
    <scope>NUCLEOTIDE SEQUENCE [LARGE SCALE GENOMIC DNA]</scope>
    <source>
        <strain evidence="2 3">6</strain>
    </source>
</reference>
<keyword evidence="1" id="KW-0732">Signal</keyword>
<protein>
    <recommendedName>
        <fullName evidence="4">Lysozyme inhibitor LprI N-terminal domain-containing protein</fullName>
    </recommendedName>
</protein>
<dbReference type="EMBL" id="PREU01000007">
    <property type="protein sequence ID" value="PPA75106.1"/>
    <property type="molecule type" value="Genomic_DNA"/>
</dbReference>
<feature type="signal peptide" evidence="1">
    <location>
        <begin position="1"/>
        <end position="25"/>
    </location>
</feature>
<dbReference type="RefSeq" id="WP_104144372.1">
    <property type="nucleotide sequence ID" value="NZ_PREU01000007.1"/>
</dbReference>
<dbReference type="Proteomes" id="UP000239990">
    <property type="component" value="Unassembled WGS sequence"/>
</dbReference>
<evidence type="ECO:0000313" key="2">
    <source>
        <dbReference type="EMBL" id="PPA75106.1"/>
    </source>
</evidence>
<feature type="chain" id="PRO_5015783232" description="Lysozyme inhibitor LprI N-terminal domain-containing protein" evidence="1">
    <location>
        <begin position="26"/>
        <end position="122"/>
    </location>
</feature>
<organism evidence="2 3">
    <name type="scientific">Achromobacter spanius</name>
    <dbReference type="NCBI Taxonomy" id="217203"/>
    <lineage>
        <taxon>Bacteria</taxon>
        <taxon>Pseudomonadati</taxon>
        <taxon>Pseudomonadota</taxon>
        <taxon>Betaproteobacteria</taxon>
        <taxon>Burkholderiales</taxon>
        <taxon>Alcaligenaceae</taxon>
        <taxon>Achromobacter</taxon>
    </lineage>
</organism>
<proteinExistence type="predicted"/>
<dbReference type="PROSITE" id="PS51257">
    <property type="entry name" value="PROKAR_LIPOPROTEIN"/>
    <property type="match status" value="1"/>
</dbReference>
<dbReference type="AlphaFoldDB" id="A0A2S5GQ93"/>
<gene>
    <name evidence="2" type="ORF">C4E15_17345</name>
</gene>
<name>A0A2S5GQ93_9BURK</name>
<dbReference type="OrthoDB" id="8666620at2"/>
<sequence>MAATPRRPLAVFLILTACAAGSAHADDACVSRVDEQLRSIKRAQDVQRTREAANNLQLNRELCQGRLDLLDARYALVDDFEACRRNGTTFSESVVRDLTRASDELADAKAAWVRTCGRQMKD</sequence>
<evidence type="ECO:0000313" key="3">
    <source>
        <dbReference type="Proteomes" id="UP000239990"/>
    </source>
</evidence>
<comment type="caution">
    <text evidence="2">The sequence shown here is derived from an EMBL/GenBank/DDBJ whole genome shotgun (WGS) entry which is preliminary data.</text>
</comment>
<evidence type="ECO:0008006" key="4">
    <source>
        <dbReference type="Google" id="ProtNLM"/>
    </source>
</evidence>
<accession>A0A2S5GQ93</accession>
<evidence type="ECO:0000256" key="1">
    <source>
        <dbReference type="SAM" id="SignalP"/>
    </source>
</evidence>